<dbReference type="EMBL" id="GBRH01260908">
    <property type="protein sequence ID" value="JAD36987.1"/>
    <property type="molecule type" value="Transcribed_RNA"/>
</dbReference>
<proteinExistence type="predicted"/>
<accession>A0A0A8ZQ81</accession>
<evidence type="ECO:0000313" key="1">
    <source>
        <dbReference type="EMBL" id="JAD36987.1"/>
    </source>
</evidence>
<protein>
    <submittedName>
        <fullName evidence="1">Uncharacterized protein</fullName>
    </submittedName>
</protein>
<reference evidence="1" key="1">
    <citation type="submission" date="2014-09" db="EMBL/GenBank/DDBJ databases">
        <authorList>
            <person name="Magalhaes I.L.F."/>
            <person name="Oliveira U."/>
            <person name="Santos F.R."/>
            <person name="Vidigal T.H.D.A."/>
            <person name="Brescovit A.D."/>
            <person name="Santos A.J."/>
        </authorList>
    </citation>
    <scope>NUCLEOTIDE SEQUENCE</scope>
    <source>
        <tissue evidence="1">Shoot tissue taken approximately 20 cm above the soil surface</tissue>
    </source>
</reference>
<name>A0A0A8ZQ81_ARUDO</name>
<sequence>MQCTAANLVLGCDRMIVVASMPWLIRRSFKTFLALVCLPFMV</sequence>
<organism evidence="1">
    <name type="scientific">Arundo donax</name>
    <name type="common">Giant reed</name>
    <name type="synonym">Donax arundinaceus</name>
    <dbReference type="NCBI Taxonomy" id="35708"/>
    <lineage>
        <taxon>Eukaryota</taxon>
        <taxon>Viridiplantae</taxon>
        <taxon>Streptophyta</taxon>
        <taxon>Embryophyta</taxon>
        <taxon>Tracheophyta</taxon>
        <taxon>Spermatophyta</taxon>
        <taxon>Magnoliopsida</taxon>
        <taxon>Liliopsida</taxon>
        <taxon>Poales</taxon>
        <taxon>Poaceae</taxon>
        <taxon>PACMAD clade</taxon>
        <taxon>Arundinoideae</taxon>
        <taxon>Arundineae</taxon>
        <taxon>Arundo</taxon>
    </lineage>
</organism>
<dbReference type="AlphaFoldDB" id="A0A0A8ZQ81"/>
<reference evidence="1" key="2">
    <citation type="journal article" date="2015" name="Data Brief">
        <title>Shoot transcriptome of the giant reed, Arundo donax.</title>
        <authorList>
            <person name="Barrero R.A."/>
            <person name="Guerrero F.D."/>
            <person name="Moolhuijzen P."/>
            <person name="Goolsby J.A."/>
            <person name="Tidwell J."/>
            <person name="Bellgard S.E."/>
            <person name="Bellgard M.I."/>
        </authorList>
    </citation>
    <scope>NUCLEOTIDE SEQUENCE</scope>
    <source>
        <tissue evidence="1">Shoot tissue taken approximately 20 cm above the soil surface</tissue>
    </source>
</reference>